<dbReference type="PROSITE" id="PS00211">
    <property type="entry name" value="ABC_TRANSPORTER_1"/>
    <property type="match status" value="1"/>
</dbReference>
<dbReference type="GO" id="GO:0016887">
    <property type="term" value="F:ATP hydrolysis activity"/>
    <property type="evidence" value="ECO:0007669"/>
    <property type="project" value="InterPro"/>
</dbReference>
<evidence type="ECO:0000256" key="2">
    <source>
        <dbReference type="ARBA" id="ARBA00022448"/>
    </source>
</evidence>
<dbReference type="CDD" id="cd03225">
    <property type="entry name" value="ABC_cobalt_CbiO_domain1"/>
    <property type="match status" value="1"/>
</dbReference>
<dbReference type="SUPFAM" id="SSF52540">
    <property type="entry name" value="P-loop containing nucleoside triphosphate hydrolases"/>
    <property type="match status" value="1"/>
</dbReference>
<comment type="caution">
    <text evidence="7">The sequence shown here is derived from an EMBL/GenBank/DDBJ whole genome shotgun (WGS) entry which is preliminary data.</text>
</comment>
<reference evidence="7 8" key="1">
    <citation type="submission" date="2016-02" db="EMBL/GenBank/DDBJ databases">
        <title>Draft genome sequence of hydrocarbon degrading Staphylococcus saprophyticus Strain CNV2, isolated from crude-oil contaminated soil from Noonmati Oil Refinery, Guwahati, Assam, India.</title>
        <authorList>
            <person name="Mukherjee A."/>
            <person name="Chettri B."/>
            <person name="Langpoklakpam J."/>
            <person name="Singh A.K."/>
            <person name="Chattopadhyay D.J."/>
        </authorList>
    </citation>
    <scope>NUCLEOTIDE SEQUENCE [LARGE SCALE GENOMIC DNA]</scope>
    <source>
        <strain evidence="7 8">CNV2</strain>
    </source>
</reference>
<evidence type="ECO:0000256" key="4">
    <source>
        <dbReference type="ARBA" id="ARBA00022840"/>
    </source>
</evidence>
<dbReference type="PROSITE" id="PS50893">
    <property type="entry name" value="ABC_TRANSPORTER_2"/>
    <property type="match status" value="1"/>
</dbReference>
<dbReference type="InterPro" id="IPR027417">
    <property type="entry name" value="P-loop_NTPase"/>
</dbReference>
<feature type="domain" description="ABC transporter" evidence="5">
    <location>
        <begin position="7"/>
        <end position="220"/>
    </location>
</feature>
<dbReference type="GO" id="GO:0005524">
    <property type="term" value="F:ATP binding"/>
    <property type="evidence" value="ECO:0007669"/>
    <property type="project" value="UniProtKB-KW"/>
</dbReference>
<comment type="subcellular location">
    <subcellularLocation>
        <location evidence="1">Cell membrane</location>
        <topology evidence="1">Peripheral membrane protein</topology>
    </subcellularLocation>
</comment>
<dbReference type="PANTHER" id="PTHR43423:SF1">
    <property type="entry name" value="ABC TRANSPORTER I FAMILY MEMBER 17"/>
    <property type="match status" value="1"/>
</dbReference>
<name>A0A151A230_9STAP</name>
<sequence length="221" mass="25005">MEEKTLLQIKDVSYIADDRTIIDDLSFTVNKGETIAVIGPSGSGKSTLFRLMSNLISPTKGSITLNGTPYEQINPEQLRMEVSYLLQQSDLFEPTIGLNLSFPARVRNEKFDKKRAKQLLKRVGMGHYNLDASVNHLSGGERQRITIARQLMYIPQILLLDEATSALDAKNRETIEKMIFDLAKDGVTIMWITHNDDQSMRNFSKRIKIVNGKIESEENLS</sequence>
<evidence type="ECO:0000259" key="5">
    <source>
        <dbReference type="PROSITE" id="PS50893"/>
    </source>
</evidence>
<dbReference type="GeneID" id="69904474"/>
<dbReference type="AlphaFoldDB" id="A0A151A230"/>
<protein>
    <submittedName>
        <fullName evidence="6">ATP-binding cassette domain-containing protein</fullName>
    </submittedName>
    <submittedName>
        <fullName evidence="7">Methionine ABC transporter ATP-binding protein</fullName>
    </submittedName>
</protein>
<keyword evidence="4 7" id="KW-0067">ATP-binding</keyword>
<dbReference type="InterPro" id="IPR015856">
    <property type="entry name" value="ABC_transpr_CbiO/EcfA_su"/>
</dbReference>
<dbReference type="GO" id="GO:0005886">
    <property type="term" value="C:plasma membrane"/>
    <property type="evidence" value="ECO:0007669"/>
    <property type="project" value="UniProtKB-SubCell"/>
</dbReference>
<dbReference type="PANTHER" id="PTHR43423">
    <property type="entry name" value="ABC TRANSPORTER I FAMILY MEMBER 17"/>
    <property type="match status" value="1"/>
</dbReference>
<dbReference type="Gene3D" id="3.40.50.300">
    <property type="entry name" value="P-loop containing nucleotide triphosphate hydrolases"/>
    <property type="match status" value="1"/>
</dbReference>
<dbReference type="Proteomes" id="UP000075418">
    <property type="component" value="Unassembled WGS sequence"/>
</dbReference>
<accession>A0A151A230</accession>
<evidence type="ECO:0000313" key="8">
    <source>
        <dbReference type="Proteomes" id="UP000075418"/>
    </source>
</evidence>
<dbReference type="InterPro" id="IPR017871">
    <property type="entry name" value="ABC_transporter-like_CS"/>
</dbReference>
<keyword evidence="2" id="KW-0813">Transport</keyword>
<evidence type="ECO:0000313" key="6">
    <source>
        <dbReference type="EMBL" id="HJF69061.1"/>
    </source>
</evidence>
<evidence type="ECO:0000256" key="1">
    <source>
        <dbReference type="ARBA" id="ARBA00004202"/>
    </source>
</evidence>
<dbReference type="Proteomes" id="UP000706163">
    <property type="component" value="Unassembled WGS sequence"/>
</dbReference>
<dbReference type="EMBL" id="DYVT01000133">
    <property type="protein sequence ID" value="HJF69061.1"/>
    <property type="molecule type" value="Genomic_DNA"/>
</dbReference>
<dbReference type="InterPro" id="IPR003593">
    <property type="entry name" value="AAA+_ATPase"/>
</dbReference>
<dbReference type="InterPro" id="IPR003439">
    <property type="entry name" value="ABC_transporter-like_ATP-bd"/>
</dbReference>
<dbReference type="EMBL" id="LUGM01000002">
    <property type="protein sequence ID" value="KYH13426.1"/>
    <property type="molecule type" value="Genomic_DNA"/>
</dbReference>
<reference evidence="6" key="2">
    <citation type="journal article" date="2021" name="PeerJ">
        <title>Extensive microbial diversity within the chicken gut microbiome revealed by metagenomics and culture.</title>
        <authorList>
            <person name="Gilroy R."/>
            <person name="Ravi A."/>
            <person name="Getino M."/>
            <person name="Pursley I."/>
            <person name="Horton D.L."/>
            <person name="Alikhan N.F."/>
            <person name="Baker D."/>
            <person name="Gharbi K."/>
            <person name="Hall N."/>
            <person name="Watson M."/>
            <person name="Adriaenssens E.M."/>
            <person name="Foster-Nyarko E."/>
            <person name="Jarju S."/>
            <person name="Secka A."/>
            <person name="Antonio M."/>
            <person name="Oren A."/>
            <person name="Chaudhuri R.R."/>
            <person name="La Ragione R."/>
            <person name="Hildebrand F."/>
            <person name="Pallen M.J."/>
        </authorList>
    </citation>
    <scope>NUCLEOTIDE SEQUENCE</scope>
    <source>
        <strain evidence="6">CHK149-3286</strain>
    </source>
</reference>
<dbReference type="GO" id="GO:0022857">
    <property type="term" value="F:transmembrane transporter activity"/>
    <property type="evidence" value="ECO:0007669"/>
    <property type="project" value="UniProtKB-ARBA"/>
</dbReference>
<proteinExistence type="predicted"/>
<dbReference type="Pfam" id="PF00005">
    <property type="entry name" value="ABC_tran"/>
    <property type="match status" value="1"/>
</dbReference>
<dbReference type="SMART" id="SM00382">
    <property type="entry name" value="AAA"/>
    <property type="match status" value="1"/>
</dbReference>
<gene>
    <name evidence="7" type="ORF">A0131_01190</name>
    <name evidence="6" type="ORF">K8V85_12160</name>
</gene>
<dbReference type="RefSeq" id="WP_061853657.1">
    <property type="nucleotide sequence ID" value="NZ_BKAQ01000011.1"/>
</dbReference>
<evidence type="ECO:0000313" key="7">
    <source>
        <dbReference type="EMBL" id="KYH13426.1"/>
    </source>
</evidence>
<organism evidence="7 8">
    <name type="scientific">Staphylococcus kloosii</name>
    <dbReference type="NCBI Taxonomy" id="29384"/>
    <lineage>
        <taxon>Bacteria</taxon>
        <taxon>Bacillati</taxon>
        <taxon>Bacillota</taxon>
        <taxon>Bacilli</taxon>
        <taxon>Bacillales</taxon>
        <taxon>Staphylococcaceae</taxon>
        <taxon>Staphylococcus</taxon>
    </lineage>
</organism>
<evidence type="ECO:0000256" key="3">
    <source>
        <dbReference type="ARBA" id="ARBA00022741"/>
    </source>
</evidence>
<keyword evidence="3" id="KW-0547">Nucleotide-binding</keyword>
<reference evidence="6" key="3">
    <citation type="submission" date="2021-09" db="EMBL/GenBank/DDBJ databases">
        <authorList>
            <person name="Gilroy R."/>
        </authorList>
    </citation>
    <scope>NUCLEOTIDE SEQUENCE</scope>
    <source>
        <strain evidence="6">CHK149-3286</strain>
    </source>
</reference>